<reference evidence="2 3" key="1">
    <citation type="submission" date="2019-03" db="EMBL/GenBank/DDBJ databases">
        <title>First draft genome of Liparis tanakae, snailfish: a comprehensive survey of snailfish specific genes.</title>
        <authorList>
            <person name="Kim W."/>
            <person name="Song I."/>
            <person name="Jeong J.-H."/>
            <person name="Kim D."/>
            <person name="Kim S."/>
            <person name="Ryu S."/>
            <person name="Song J.Y."/>
            <person name="Lee S.K."/>
        </authorList>
    </citation>
    <scope>NUCLEOTIDE SEQUENCE [LARGE SCALE GENOMIC DNA]</scope>
    <source>
        <tissue evidence="2">Muscle</tissue>
    </source>
</reference>
<evidence type="ECO:0000313" key="3">
    <source>
        <dbReference type="Proteomes" id="UP000314294"/>
    </source>
</evidence>
<sequence>MQLTARYASSMKSQTPGEKGSRKEKYPGLRP</sequence>
<evidence type="ECO:0000313" key="2">
    <source>
        <dbReference type="EMBL" id="TNN27218.1"/>
    </source>
</evidence>
<comment type="caution">
    <text evidence="2">The sequence shown here is derived from an EMBL/GenBank/DDBJ whole genome shotgun (WGS) entry which is preliminary data.</text>
</comment>
<dbReference type="AlphaFoldDB" id="A0A4Z2EEL0"/>
<proteinExistence type="predicted"/>
<dbReference type="Proteomes" id="UP000314294">
    <property type="component" value="Unassembled WGS sequence"/>
</dbReference>
<dbReference type="EMBL" id="SRLO01008687">
    <property type="protein sequence ID" value="TNN27218.1"/>
    <property type="molecule type" value="Genomic_DNA"/>
</dbReference>
<protein>
    <submittedName>
        <fullName evidence="2">Uncharacterized protein</fullName>
    </submittedName>
</protein>
<organism evidence="2 3">
    <name type="scientific">Liparis tanakae</name>
    <name type="common">Tanaka's snailfish</name>
    <dbReference type="NCBI Taxonomy" id="230148"/>
    <lineage>
        <taxon>Eukaryota</taxon>
        <taxon>Metazoa</taxon>
        <taxon>Chordata</taxon>
        <taxon>Craniata</taxon>
        <taxon>Vertebrata</taxon>
        <taxon>Euteleostomi</taxon>
        <taxon>Actinopterygii</taxon>
        <taxon>Neopterygii</taxon>
        <taxon>Teleostei</taxon>
        <taxon>Neoteleostei</taxon>
        <taxon>Acanthomorphata</taxon>
        <taxon>Eupercaria</taxon>
        <taxon>Perciformes</taxon>
        <taxon>Cottioidei</taxon>
        <taxon>Cottales</taxon>
        <taxon>Liparidae</taxon>
        <taxon>Liparis</taxon>
    </lineage>
</organism>
<accession>A0A4Z2EEL0</accession>
<name>A0A4Z2EEL0_9TELE</name>
<gene>
    <name evidence="2" type="ORF">EYF80_062639</name>
</gene>
<evidence type="ECO:0000256" key="1">
    <source>
        <dbReference type="SAM" id="MobiDB-lite"/>
    </source>
</evidence>
<feature type="region of interest" description="Disordered" evidence="1">
    <location>
        <begin position="1"/>
        <end position="31"/>
    </location>
</feature>
<feature type="compositionally biased region" description="Basic and acidic residues" evidence="1">
    <location>
        <begin position="19"/>
        <end position="31"/>
    </location>
</feature>
<keyword evidence="3" id="KW-1185">Reference proteome</keyword>